<gene>
    <name evidence="1" type="ORF">BACCELL_00743</name>
</gene>
<evidence type="ECO:0000313" key="1">
    <source>
        <dbReference type="EMBL" id="EEF91612.1"/>
    </source>
</evidence>
<protein>
    <submittedName>
        <fullName evidence="1">Uncharacterized protein</fullName>
    </submittedName>
</protein>
<evidence type="ECO:0000313" key="2">
    <source>
        <dbReference type="Proteomes" id="UP000003711"/>
    </source>
</evidence>
<comment type="caution">
    <text evidence="1">The sequence shown here is derived from an EMBL/GenBank/DDBJ whole genome shotgun (WGS) entry which is preliminary data.</text>
</comment>
<sequence length="44" mass="5086">MLSATFDVFMMKKSRKAGGLKQFIHVQKTCNKQIYNSIPHFVLV</sequence>
<dbReference type="Proteomes" id="UP000003711">
    <property type="component" value="Unassembled WGS sequence"/>
</dbReference>
<reference evidence="1 2" key="1">
    <citation type="submission" date="2008-12" db="EMBL/GenBank/DDBJ databases">
        <authorList>
            <person name="Fulton L."/>
            <person name="Clifton S."/>
            <person name="Fulton B."/>
            <person name="Xu J."/>
            <person name="Minx P."/>
            <person name="Pepin K.H."/>
            <person name="Johnson M."/>
            <person name="Bhonagiri V."/>
            <person name="Nash W.E."/>
            <person name="Mardis E.R."/>
            <person name="Wilson R.K."/>
        </authorList>
    </citation>
    <scope>NUCLEOTIDE SEQUENCE [LARGE SCALE GENOMIC DNA]</scope>
    <source>
        <strain evidence="1 2">DSM 14838</strain>
    </source>
</reference>
<organism evidence="1 2">
    <name type="scientific">Bacteroides cellulosilyticus DSM 14838</name>
    <dbReference type="NCBI Taxonomy" id="537012"/>
    <lineage>
        <taxon>Bacteria</taxon>
        <taxon>Pseudomonadati</taxon>
        <taxon>Bacteroidota</taxon>
        <taxon>Bacteroidia</taxon>
        <taxon>Bacteroidales</taxon>
        <taxon>Bacteroidaceae</taxon>
        <taxon>Bacteroides</taxon>
    </lineage>
</organism>
<proteinExistence type="predicted"/>
<accession>E2N8Z8</accession>
<dbReference type="AlphaFoldDB" id="E2N8Z8"/>
<dbReference type="EMBL" id="ACCH01000066">
    <property type="protein sequence ID" value="EEF91612.1"/>
    <property type="molecule type" value="Genomic_DNA"/>
</dbReference>
<reference evidence="1 2" key="2">
    <citation type="submission" date="2009-01" db="EMBL/GenBank/DDBJ databases">
        <title>Draft genome sequence of Bacteroides cellulosilyticus (DSM 14838).</title>
        <authorList>
            <person name="Sudarsanam P."/>
            <person name="Ley R."/>
            <person name="Guruge J."/>
            <person name="Turnbaugh P.J."/>
            <person name="Mahowald M."/>
            <person name="Liep D."/>
            <person name="Gordon J."/>
        </authorList>
    </citation>
    <scope>NUCLEOTIDE SEQUENCE [LARGE SCALE GENOMIC DNA]</scope>
    <source>
        <strain evidence="1 2">DSM 14838</strain>
    </source>
</reference>
<name>E2N8Z8_9BACE</name>
<dbReference type="HOGENOM" id="CLU_3212144_0_0_10"/>